<dbReference type="GO" id="GO:0051295">
    <property type="term" value="P:establishment of meiotic spindle localization"/>
    <property type="evidence" value="ECO:0007669"/>
    <property type="project" value="TreeGrafter"/>
</dbReference>
<dbReference type="GO" id="GO:0005737">
    <property type="term" value="C:cytoplasm"/>
    <property type="evidence" value="ECO:0007669"/>
    <property type="project" value="UniProtKB-SubCell"/>
</dbReference>
<evidence type="ECO:0000313" key="7">
    <source>
        <dbReference type="Proteomes" id="UP000228934"/>
    </source>
</evidence>
<dbReference type="EMBL" id="KV929345">
    <property type="protein sequence ID" value="PIO33518.1"/>
    <property type="molecule type" value="Genomic_DNA"/>
</dbReference>
<proteinExistence type="predicted"/>
<name>A0A2G9S012_AQUCT</name>
<dbReference type="PROSITE" id="PS50096">
    <property type="entry name" value="IQ"/>
    <property type="match status" value="1"/>
</dbReference>
<keyword evidence="4" id="KW-0112">Calmodulin-binding</keyword>
<dbReference type="InterPro" id="IPR000048">
    <property type="entry name" value="IQ_motif_EF-hand-BS"/>
</dbReference>
<gene>
    <name evidence="6" type="ORF">AB205_0003140</name>
</gene>
<evidence type="ECO:0000256" key="4">
    <source>
        <dbReference type="ARBA" id="ARBA00022860"/>
    </source>
</evidence>
<keyword evidence="2" id="KW-0963">Cytoplasm</keyword>
<feature type="non-terminal residue" evidence="6">
    <location>
        <position position="1"/>
    </location>
</feature>
<reference evidence="7" key="1">
    <citation type="journal article" date="2017" name="Nat. Commun.">
        <title>The North American bullfrog draft genome provides insight into hormonal regulation of long noncoding RNA.</title>
        <authorList>
            <person name="Hammond S.A."/>
            <person name="Warren R.L."/>
            <person name="Vandervalk B.P."/>
            <person name="Kucuk E."/>
            <person name="Khan H."/>
            <person name="Gibb E.A."/>
            <person name="Pandoh P."/>
            <person name="Kirk H."/>
            <person name="Zhao Y."/>
            <person name="Jones M."/>
            <person name="Mungall A.J."/>
            <person name="Coope R."/>
            <person name="Pleasance S."/>
            <person name="Moore R.A."/>
            <person name="Holt R.A."/>
            <person name="Round J.M."/>
            <person name="Ohora S."/>
            <person name="Walle B.V."/>
            <person name="Veldhoen N."/>
            <person name="Helbing C.C."/>
            <person name="Birol I."/>
        </authorList>
    </citation>
    <scope>NUCLEOTIDE SEQUENCE [LARGE SCALE GENOMIC DNA]</scope>
</reference>
<keyword evidence="7" id="KW-1185">Reference proteome</keyword>
<protein>
    <recommendedName>
        <fullName evidence="8">ASPM</fullName>
    </recommendedName>
</protein>
<evidence type="ECO:0000256" key="1">
    <source>
        <dbReference type="ARBA" id="ARBA00004496"/>
    </source>
</evidence>
<accession>A0A2G9S012</accession>
<dbReference type="Proteomes" id="UP000228934">
    <property type="component" value="Unassembled WGS sequence"/>
</dbReference>
<dbReference type="InterPro" id="IPR051185">
    <property type="entry name" value="ASPM"/>
</dbReference>
<keyword evidence="3" id="KW-0677">Repeat</keyword>
<organism evidence="6 7">
    <name type="scientific">Aquarana catesbeiana</name>
    <name type="common">American bullfrog</name>
    <name type="synonym">Rana catesbeiana</name>
    <dbReference type="NCBI Taxonomy" id="8400"/>
    <lineage>
        <taxon>Eukaryota</taxon>
        <taxon>Metazoa</taxon>
        <taxon>Chordata</taxon>
        <taxon>Craniata</taxon>
        <taxon>Vertebrata</taxon>
        <taxon>Euteleostomi</taxon>
        <taxon>Amphibia</taxon>
        <taxon>Batrachia</taxon>
        <taxon>Anura</taxon>
        <taxon>Neobatrachia</taxon>
        <taxon>Ranoidea</taxon>
        <taxon>Ranidae</taxon>
        <taxon>Aquarana</taxon>
    </lineage>
</organism>
<dbReference type="GO" id="GO:0005516">
    <property type="term" value="F:calmodulin binding"/>
    <property type="evidence" value="ECO:0007669"/>
    <property type="project" value="UniProtKB-KW"/>
</dbReference>
<dbReference type="PANTHER" id="PTHR22706">
    <property type="entry name" value="ASSEMBLY FACTOR FOR SPINDLE MICROTUBULES"/>
    <property type="match status" value="1"/>
</dbReference>
<feature type="non-terminal residue" evidence="6">
    <location>
        <position position="180"/>
    </location>
</feature>
<dbReference type="PANTHER" id="PTHR22706:SF1">
    <property type="entry name" value="ASSEMBLY FACTOR FOR SPINDLE MICROTUBULES"/>
    <property type="match status" value="1"/>
</dbReference>
<dbReference type="GO" id="GO:0000922">
    <property type="term" value="C:spindle pole"/>
    <property type="evidence" value="ECO:0007669"/>
    <property type="project" value="TreeGrafter"/>
</dbReference>
<evidence type="ECO:0000256" key="5">
    <source>
        <dbReference type="SAM" id="Coils"/>
    </source>
</evidence>
<keyword evidence="5" id="KW-0175">Coiled coil</keyword>
<evidence type="ECO:0000313" key="6">
    <source>
        <dbReference type="EMBL" id="PIO33518.1"/>
    </source>
</evidence>
<evidence type="ECO:0000256" key="2">
    <source>
        <dbReference type="ARBA" id="ARBA00022490"/>
    </source>
</evidence>
<comment type="subcellular location">
    <subcellularLocation>
        <location evidence="1">Cytoplasm</location>
    </subcellularLocation>
</comment>
<dbReference type="GO" id="GO:0007051">
    <property type="term" value="P:spindle organization"/>
    <property type="evidence" value="ECO:0007669"/>
    <property type="project" value="TreeGrafter"/>
</dbReference>
<dbReference type="Gene3D" id="1.20.5.190">
    <property type="match status" value="1"/>
</dbReference>
<evidence type="ECO:0008006" key="8">
    <source>
        <dbReference type="Google" id="ProtNLM"/>
    </source>
</evidence>
<feature type="coiled-coil region" evidence="5">
    <location>
        <begin position="74"/>
        <end position="101"/>
    </location>
</feature>
<evidence type="ECO:0000256" key="3">
    <source>
        <dbReference type="ARBA" id="ARBA00022737"/>
    </source>
</evidence>
<sequence length="180" mass="21431">RWYRSRLQRRKFLCTREKLVCVQHLVRSWLHRRNEAAVRIQRGVRVFLQRKQQAKVSCGIVKFQALWRGYQWRKANETKKMRTLRQRLRKLSEEYKAEDKLCNRTSVALNYLLSYKHFSYILAALKHLEAATRLSSICCERMAQSGAVRTIFTLIRSCNRSIPCMEVITLSIQILLNLTK</sequence>
<dbReference type="GO" id="GO:0000278">
    <property type="term" value="P:mitotic cell cycle"/>
    <property type="evidence" value="ECO:0007669"/>
    <property type="project" value="TreeGrafter"/>
</dbReference>
<dbReference type="Pfam" id="PF00612">
    <property type="entry name" value="IQ"/>
    <property type="match status" value="2"/>
</dbReference>
<dbReference type="AlphaFoldDB" id="A0A2G9S012"/>
<dbReference type="OrthoDB" id="2148418at2759"/>